<comment type="caution">
    <text evidence="11">The sequence shown here is derived from an EMBL/GenBank/DDBJ whole genome shotgun (WGS) entry which is preliminary data.</text>
</comment>
<dbReference type="Pfam" id="PF00697">
    <property type="entry name" value="PRAI"/>
    <property type="match status" value="1"/>
</dbReference>
<dbReference type="EMBL" id="JBFSHR010000008">
    <property type="protein sequence ID" value="MEX6428944.1"/>
    <property type="molecule type" value="Genomic_DNA"/>
</dbReference>
<dbReference type="InterPro" id="IPR011060">
    <property type="entry name" value="RibuloseP-bd_barrel"/>
</dbReference>
<dbReference type="PANTHER" id="PTHR42894:SF1">
    <property type="entry name" value="N-(5'-PHOSPHORIBOSYL)ANTHRANILATE ISOMERASE"/>
    <property type="match status" value="1"/>
</dbReference>
<dbReference type="Gene3D" id="3.20.20.70">
    <property type="entry name" value="Aldolase class I"/>
    <property type="match status" value="1"/>
</dbReference>
<name>A0ABV3Y064_9ACTN</name>
<keyword evidence="5 9" id="KW-0028">Amino-acid biosynthesis</keyword>
<evidence type="ECO:0000259" key="10">
    <source>
        <dbReference type="Pfam" id="PF00697"/>
    </source>
</evidence>
<comment type="pathway">
    <text evidence="2 9">Amino-acid biosynthesis; L-tryptophan biosynthesis; L-tryptophan from chorismate: step 3/5.</text>
</comment>
<evidence type="ECO:0000313" key="11">
    <source>
        <dbReference type="EMBL" id="MEX6428944.1"/>
    </source>
</evidence>
<evidence type="ECO:0000256" key="9">
    <source>
        <dbReference type="HAMAP-Rule" id="MF_00135"/>
    </source>
</evidence>
<dbReference type="InterPro" id="IPR044643">
    <property type="entry name" value="TrpF_fam"/>
</dbReference>
<keyword evidence="6 9" id="KW-0822">Tryptophan biosynthesis</keyword>
<comment type="catalytic activity">
    <reaction evidence="1 9">
        <text>N-(5-phospho-beta-D-ribosyl)anthranilate = 1-(2-carboxyphenylamino)-1-deoxy-D-ribulose 5-phosphate</text>
        <dbReference type="Rhea" id="RHEA:21540"/>
        <dbReference type="ChEBI" id="CHEBI:18277"/>
        <dbReference type="ChEBI" id="CHEBI:58613"/>
        <dbReference type="EC" id="5.3.1.24"/>
    </reaction>
</comment>
<dbReference type="PANTHER" id="PTHR42894">
    <property type="entry name" value="N-(5'-PHOSPHORIBOSYL)ANTHRANILATE ISOMERASE"/>
    <property type="match status" value="1"/>
</dbReference>
<keyword evidence="8 9" id="KW-0413">Isomerase</keyword>
<comment type="similarity">
    <text evidence="9">Belongs to the TrpF family.</text>
</comment>
<sequence>MVTNRVFVKICGITNLDDAQCATALGADALGFVFARSARQVTAEQVRSILSRLSGEVLTFGVFVDEPVAHVLRQVDSLGLSGVQLHGSETPDEVAYLRERIPYVIKAISVTQDFLEQSACYQHTWAILGDGPVPGSGRLADWSTVAAQRESAMPANDGGISMSRGMSDVPRPARFILAGGLRVDNVAKAIRQVQPFGVDVSSGVERTPGHKDPDRLRAFISAVRGVAATSLPSYGQ</sequence>
<keyword evidence="7 9" id="KW-0057">Aromatic amino acid biosynthesis</keyword>
<dbReference type="GO" id="GO:0016853">
    <property type="term" value="F:isomerase activity"/>
    <property type="evidence" value="ECO:0007669"/>
    <property type="project" value="UniProtKB-KW"/>
</dbReference>
<protein>
    <recommendedName>
        <fullName evidence="4 9">N-(5'-phosphoribosyl)anthranilate isomerase</fullName>
        <shortName evidence="9">PRAI</shortName>
        <ecNumber evidence="3 9">5.3.1.24</ecNumber>
    </recommendedName>
</protein>
<gene>
    <name evidence="9" type="primary">trpF</name>
    <name evidence="11" type="ORF">AB6A68_03725</name>
</gene>
<evidence type="ECO:0000256" key="8">
    <source>
        <dbReference type="ARBA" id="ARBA00023235"/>
    </source>
</evidence>
<accession>A0ABV3Y064</accession>
<evidence type="ECO:0000256" key="6">
    <source>
        <dbReference type="ARBA" id="ARBA00022822"/>
    </source>
</evidence>
<dbReference type="CDD" id="cd00405">
    <property type="entry name" value="PRAI"/>
    <property type="match status" value="1"/>
</dbReference>
<evidence type="ECO:0000256" key="2">
    <source>
        <dbReference type="ARBA" id="ARBA00004664"/>
    </source>
</evidence>
<dbReference type="RefSeq" id="WP_369084266.1">
    <property type="nucleotide sequence ID" value="NZ_JBFSHR010000008.1"/>
</dbReference>
<dbReference type="InterPro" id="IPR013785">
    <property type="entry name" value="Aldolase_TIM"/>
</dbReference>
<dbReference type="EC" id="5.3.1.24" evidence="3 9"/>
<dbReference type="InterPro" id="IPR001240">
    <property type="entry name" value="PRAI_dom"/>
</dbReference>
<dbReference type="HAMAP" id="MF_00135">
    <property type="entry name" value="PRAI"/>
    <property type="match status" value="1"/>
</dbReference>
<evidence type="ECO:0000256" key="7">
    <source>
        <dbReference type="ARBA" id="ARBA00023141"/>
    </source>
</evidence>
<evidence type="ECO:0000256" key="3">
    <source>
        <dbReference type="ARBA" id="ARBA00012572"/>
    </source>
</evidence>
<proteinExistence type="inferred from homology"/>
<evidence type="ECO:0000256" key="5">
    <source>
        <dbReference type="ARBA" id="ARBA00022605"/>
    </source>
</evidence>
<evidence type="ECO:0000256" key="4">
    <source>
        <dbReference type="ARBA" id="ARBA00022272"/>
    </source>
</evidence>
<reference evidence="11 12" key="1">
    <citation type="submission" date="2024-07" db="EMBL/GenBank/DDBJ databases">
        <title>Draft Genome Sequence of Ferrimicrobium acidiphilum Strain YE2023, Isolated from a Pulp of Bioleach Reactor.</title>
        <authorList>
            <person name="Elkina Y.A."/>
            <person name="Bulaeva A.G."/>
            <person name="Beletsky A.V."/>
            <person name="Mardanov A.V."/>
        </authorList>
    </citation>
    <scope>NUCLEOTIDE SEQUENCE [LARGE SCALE GENOMIC DNA]</scope>
    <source>
        <strain evidence="11 12">YE2023</strain>
    </source>
</reference>
<evidence type="ECO:0000256" key="1">
    <source>
        <dbReference type="ARBA" id="ARBA00001164"/>
    </source>
</evidence>
<evidence type="ECO:0000313" key="12">
    <source>
        <dbReference type="Proteomes" id="UP001560267"/>
    </source>
</evidence>
<dbReference type="Proteomes" id="UP001560267">
    <property type="component" value="Unassembled WGS sequence"/>
</dbReference>
<keyword evidence="12" id="KW-1185">Reference proteome</keyword>
<dbReference type="SUPFAM" id="SSF51366">
    <property type="entry name" value="Ribulose-phoshate binding barrel"/>
    <property type="match status" value="1"/>
</dbReference>
<feature type="domain" description="N-(5'phosphoribosyl) anthranilate isomerase (PRAI)" evidence="10">
    <location>
        <begin position="8"/>
        <end position="221"/>
    </location>
</feature>
<organism evidence="11 12">
    <name type="scientific">Ferrimicrobium acidiphilum</name>
    <dbReference type="NCBI Taxonomy" id="121039"/>
    <lineage>
        <taxon>Bacteria</taxon>
        <taxon>Bacillati</taxon>
        <taxon>Actinomycetota</taxon>
        <taxon>Acidimicrobiia</taxon>
        <taxon>Acidimicrobiales</taxon>
        <taxon>Acidimicrobiaceae</taxon>
        <taxon>Ferrimicrobium</taxon>
    </lineage>
</organism>